<keyword evidence="16" id="KW-0325">Glycoprotein</keyword>
<keyword evidence="17" id="KW-0449">Lipoprotein</keyword>
<evidence type="ECO:0000256" key="22">
    <source>
        <dbReference type="SAM" id="SignalP"/>
    </source>
</evidence>
<keyword evidence="7" id="KW-0812">Transmembrane</keyword>
<evidence type="ECO:0000259" key="23">
    <source>
        <dbReference type="Pfam" id="PF01433"/>
    </source>
</evidence>
<dbReference type="Gene3D" id="2.60.40.1910">
    <property type="match status" value="1"/>
</dbReference>
<evidence type="ECO:0000256" key="15">
    <source>
        <dbReference type="ARBA" id="ARBA00023157"/>
    </source>
</evidence>
<evidence type="ECO:0000256" key="16">
    <source>
        <dbReference type="ARBA" id="ARBA00023180"/>
    </source>
</evidence>
<evidence type="ECO:0000256" key="17">
    <source>
        <dbReference type="ARBA" id="ARBA00023288"/>
    </source>
</evidence>
<dbReference type="EC" id="3.4.11.-" evidence="21"/>
<dbReference type="PANTHER" id="PTHR11533:SF294">
    <property type="entry name" value="THYROTROPIN-RELEASING HORMONE-DEGRADING ECTOENZYME"/>
    <property type="match status" value="1"/>
</dbReference>
<feature type="domain" description="Aminopeptidase N-like N-terminal" evidence="25">
    <location>
        <begin position="40"/>
        <end position="233"/>
    </location>
</feature>
<accession>A0ABD2W5V3</accession>
<comment type="cofactor">
    <cofactor evidence="19 21">
        <name>Zn(2+)</name>
        <dbReference type="ChEBI" id="CHEBI:29105"/>
    </cofactor>
    <text evidence="19 21">Binds 1 zinc ion per subunit.</text>
</comment>
<dbReference type="PRINTS" id="PR00756">
    <property type="entry name" value="ALADIPTASE"/>
</dbReference>
<dbReference type="InterPro" id="IPR024571">
    <property type="entry name" value="ERAP1-like_C_dom"/>
</dbReference>
<feature type="binding site" evidence="19">
    <location>
        <position position="352"/>
    </location>
    <ligand>
        <name>Zn(2+)</name>
        <dbReference type="ChEBI" id="CHEBI:29105"/>
        <note>catalytic</note>
    </ligand>
</feature>
<keyword evidence="9 21" id="KW-0378">Hydrolase</keyword>
<dbReference type="Proteomes" id="UP001627154">
    <property type="component" value="Unassembled WGS sequence"/>
</dbReference>
<dbReference type="GO" id="GO:0004177">
    <property type="term" value="F:aminopeptidase activity"/>
    <property type="evidence" value="ECO:0007669"/>
    <property type="project" value="UniProtKB-KW"/>
</dbReference>
<comment type="caution">
    <text evidence="26">The sequence shown here is derived from an EMBL/GenBank/DDBJ whole genome shotgun (WGS) entry which is preliminary data.</text>
</comment>
<evidence type="ECO:0000256" key="19">
    <source>
        <dbReference type="PIRSR" id="PIRSR634016-3"/>
    </source>
</evidence>
<evidence type="ECO:0000256" key="5">
    <source>
        <dbReference type="ARBA" id="ARBA00022622"/>
    </source>
</evidence>
<dbReference type="PANTHER" id="PTHR11533">
    <property type="entry name" value="PROTEASE M1 ZINC METALLOPROTEASE"/>
    <property type="match status" value="1"/>
</dbReference>
<dbReference type="GO" id="GO:0008237">
    <property type="term" value="F:metallopeptidase activity"/>
    <property type="evidence" value="ECO:0007669"/>
    <property type="project" value="UniProtKB-KW"/>
</dbReference>
<feature type="chain" id="PRO_5044819462" description="Aminopeptidase" evidence="22">
    <location>
        <begin position="26"/>
        <end position="930"/>
    </location>
</feature>
<feature type="binding site" evidence="19">
    <location>
        <position position="371"/>
    </location>
    <ligand>
        <name>Zn(2+)</name>
        <dbReference type="ChEBI" id="CHEBI:29105"/>
        <note>catalytic</note>
    </ligand>
</feature>
<proteinExistence type="inferred from homology"/>
<dbReference type="InterPro" id="IPR050344">
    <property type="entry name" value="Peptidase_M1_aminopeptidases"/>
</dbReference>
<dbReference type="InterPro" id="IPR034016">
    <property type="entry name" value="M1_APN-typ"/>
</dbReference>
<feature type="active site" description="Proton acceptor" evidence="18">
    <location>
        <position position="349"/>
    </location>
</feature>
<protein>
    <recommendedName>
        <fullName evidence="21">Aminopeptidase</fullName>
        <ecNumber evidence="21">3.4.11.-</ecNumber>
    </recommendedName>
</protein>
<dbReference type="InterPro" id="IPR045357">
    <property type="entry name" value="Aminopeptidase_N-like_N"/>
</dbReference>
<dbReference type="InterPro" id="IPR014782">
    <property type="entry name" value="Peptidase_M1_dom"/>
</dbReference>
<evidence type="ECO:0000256" key="10">
    <source>
        <dbReference type="ARBA" id="ARBA00022833"/>
    </source>
</evidence>
<evidence type="ECO:0000256" key="9">
    <source>
        <dbReference type="ARBA" id="ARBA00022801"/>
    </source>
</evidence>
<keyword evidence="22" id="KW-0732">Signal</keyword>
<evidence type="ECO:0000256" key="14">
    <source>
        <dbReference type="ARBA" id="ARBA00023136"/>
    </source>
</evidence>
<dbReference type="SUPFAM" id="SSF63737">
    <property type="entry name" value="Leukotriene A4 hydrolase N-terminal domain"/>
    <property type="match status" value="1"/>
</dbReference>
<dbReference type="Pfam" id="PF01433">
    <property type="entry name" value="Peptidase_M1"/>
    <property type="match status" value="1"/>
</dbReference>
<evidence type="ECO:0000313" key="27">
    <source>
        <dbReference type="Proteomes" id="UP001627154"/>
    </source>
</evidence>
<evidence type="ECO:0000256" key="12">
    <source>
        <dbReference type="ARBA" id="ARBA00022989"/>
    </source>
</evidence>
<organism evidence="26 27">
    <name type="scientific">Trichogramma kaykai</name>
    <dbReference type="NCBI Taxonomy" id="54128"/>
    <lineage>
        <taxon>Eukaryota</taxon>
        <taxon>Metazoa</taxon>
        <taxon>Ecdysozoa</taxon>
        <taxon>Arthropoda</taxon>
        <taxon>Hexapoda</taxon>
        <taxon>Insecta</taxon>
        <taxon>Pterygota</taxon>
        <taxon>Neoptera</taxon>
        <taxon>Endopterygota</taxon>
        <taxon>Hymenoptera</taxon>
        <taxon>Apocrita</taxon>
        <taxon>Proctotrupomorpha</taxon>
        <taxon>Chalcidoidea</taxon>
        <taxon>Trichogrammatidae</taxon>
        <taxon>Trichogramma</taxon>
    </lineage>
</organism>
<keyword evidence="11" id="KW-0735">Signal-anchor</keyword>
<dbReference type="AlphaFoldDB" id="A0ABD2W5V3"/>
<evidence type="ECO:0000256" key="1">
    <source>
        <dbReference type="ARBA" id="ARBA00004606"/>
    </source>
</evidence>
<sequence>MNKSMINVCGLALLLLCYVCASSDAQDNSTLHRLPKNVWPESYDLLILSNVTNGNFTFKGQVVITLSVIETTNRVVLHAEKLKIDQENVTLRRIDSDEEDDADVRIKGQSYDEEAQFFTIELEASLLPGSYELSLRFDGSVLDDLFGFYRSSYKIGNETRWLGITQFSPTFARRAFPCFDEPGFKATFQLRLGHYDNETATSNSPEESNEIFGDDPSYHVTKFAETPRMSTYLLGWSIHSFQRINSSVDGRFSLWTRSRDLLLASSVGDASERVPLCLVEMPAIYSALENYTDLSNPIDKFDIFAVPDFNFQAMENWAFVTMRESVALISYEATSLRRIHGKLTSMGHELAHTWFGNLVTPFYWDVAWLKEAFATYFAYLAIGQVHEDWRMMDMFATEVLQDSLLLDSADHERRMNGPPLGTAAKAKAALDFVTYRKGSSIIRMISDLMGDEMFRDAIRAYLQDNQYEAVTPPDFYKSLEDTLIANNESFKYPVPFGEIIDSWANQSNYPVVQVSRIESGRLLLNQEIFKLDRGNESSTRPRQWWIPIKIVCAAGEDGYGIVQDLYWFEPSNSKEIDLPEGASENGWFILNPHQVGHYRVDYDPENWELLMSLLDSHDFKRLTGPTRAALVDDAFNLARADFQDYYLPLELIKYLTREDEYEPWLSASRAINLISRVLVDRPHVKLSFENYAKELMKPIYEKLTFDENPSDSYRDKILRNLILSTACALNLEDCVIRTKSIFDQWIAKDLKILPAYLKEIVYTVGVKHGNYESWMNLWQQFSEAELHSDQEQMMSALASTDEPLLINKYLTYAIDRKFDVPKQYRITIVQAVINGNSRNIDTTLQYLDINLDSILKIHGVDFLQSILSTIGEQATSFEHEKKIKSFILKHSNDLNNTADANEKIVQSMRNNILWIERCSNQIFEYFNWKE</sequence>
<keyword evidence="14" id="KW-0472">Membrane</keyword>
<dbReference type="EMBL" id="JBJJXI010000136">
    <property type="protein sequence ID" value="KAL3388174.1"/>
    <property type="molecule type" value="Genomic_DNA"/>
</dbReference>
<evidence type="ECO:0000256" key="18">
    <source>
        <dbReference type="PIRSR" id="PIRSR634016-1"/>
    </source>
</evidence>
<dbReference type="GO" id="GO:0008270">
    <property type="term" value="F:zinc ion binding"/>
    <property type="evidence" value="ECO:0007669"/>
    <property type="project" value="UniProtKB-UniRule"/>
</dbReference>
<dbReference type="Gene3D" id="1.10.390.10">
    <property type="entry name" value="Neutral Protease Domain 2"/>
    <property type="match status" value="1"/>
</dbReference>
<reference evidence="26 27" key="1">
    <citation type="journal article" date="2024" name="bioRxiv">
        <title>A reference genome for Trichogramma kaykai: A tiny desert-dwelling parasitoid wasp with competing sex-ratio distorters.</title>
        <authorList>
            <person name="Culotta J."/>
            <person name="Lindsey A.R."/>
        </authorList>
    </citation>
    <scope>NUCLEOTIDE SEQUENCE [LARGE SCALE GENOMIC DNA]</scope>
    <source>
        <strain evidence="26 27">KSX58</strain>
    </source>
</reference>
<evidence type="ECO:0000256" key="11">
    <source>
        <dbReference type="ARBA" id="ARBA00022968"/>
    </source>
</evidence>
<feature type="binding site" evidence="19">
    <location>
        <position position="348"/>
    </location>
    <ligand>
        <name>Zn(2+)</name>
        <dbReference type="ChEBI" id="CHEBI:29105"/>
        <note>catalytic</note>
    </ligand>
</feature>
<keyword evidence="15" id="KW-1015">Disulfide bond</keyword>
<keyword evidence="5" id="KW-0336">GPI-anchor</keyword>
<dbReference type="GO" id="GO:0098552">
    <property type="term" value="C:side of membrane"/>
    <property type="evidence" value="ECO:0007669"/>
    <property type="project" value="UniProtKB-KW"/>
</dbReference>
<evidence type="ECO:0000256" key="2">
    <source>
        <dbReference type="ARBA" id="ARBA00004609"/>
    </source>
</evidence>
<comment type="subcellular location">
    <subcellularLocation>
        <location evidence="2">Cell membrane</location>
        <topology evidence="2">Lipid-anchor</topology>
        <topology evidence="2">GPI-anchor</topology>
    </subcellularLocation>
    <subcellularLocation>
        <location evidence="1">Membrane</location>
        <topology evidence="1">Single-pass type II membrane protein</topology>
    </subcellularLocation>
</comment>
<dbReference type="InterPro" id="IPR042097">
    <property type="entry name" value="Aminopeptidase_N-like_N_sf"/>
</dbReference>
<evidence type="ECO:0000256" key="4">
    <source>
        <dbReference type="ARBA" id="ARBA00022475"/>
    </source>
</evidence>
<evidence type="ECO:0000256" key="21">
    <source>
        <dbReference type="RuleBase" id="RU364040"/>
    </source>
</evidence>
<evidence type="ECO:0000256" key="20">
    <source>
        <dbReference type="PIRSR" id="PIRSR634016-4"/>
    </source>
</evidence>
<keyword evidence="12" id="KW-1133">Transmembrane helix</keyword>
<keyword evidence="13 21" id="KW-0482">Metalloprotease</keyword>
<keyword evidence="10 19" id="KW-0862">Zinc</keyword>
<feature type="domain" description="ERAP1-like C-terminal" evidence="24">
    <location>
        <begin position="587"/>
        <end position="894"/>
    </location>
</feature>
<dbReference type="FunFam" id="2.60.40.1730:FF:000012">
    <property type="entry name" value="Aminopeptidase N"/>
    <property type="match status" value="1"/>
</dbReference>
<dbReference type="Pfam" id="PF11838">
    <property type="entry name" value="ERAP1_C"/>
    <property type="match status" value="1"/>
</dbReference>
<feature type="signal peptide" evidence="22">
    <location>
        <begin position="1"/>
        <end position="25"/>
    </location>
</feature>
<keyword evidence="6 21" id="KW-0645">Protease</keyword>
<dbReference type="Gene3D" id="2.60.40.1730">
    <property type="entry name" value="tricorn interacting facor f3 domain"/>
    <property type="match status" value="1"/>
</dbReference>
<feature type="domain" description="Peptidase M1 membrane alanine aminopeptidase" evidence="23">
    <location>
        <begin position="286"/>
        <end position="485"/>
    </location>
</feature>
<keyword evidence="4" id="KW-1003">Cell membrane</keyword>
<evidence type="ECO:0000256" key="3">
    <source>
        <dbReference type="ARBA" id="ARBA00010136"/>
    </source>
</evidence>
<gene>
    <name evidence="26" type="ORF">TKK_017205</name>
</gene>
<keyword evidence="21" id="KW-0031">Aminopeptidase</keyword>
<dbReference type="InterPro" id="IPR027268">
    <property type="entry name" value="Peptidase_M4/M1_CTD_sf"/>
</dbReference>
<keyword evidence="27" id="KW-1185">Reference proteome</keyword>
<evidence type="ECO:0000259" key="24">
    <source>
        <dbReference type="Pfam" id="PF11838"/>
    </source>
</evidence>
<dbReference type="Gene3D" id="1.25.50.20">
    <property type="match status" value="1"/>
</dbReference>
<dbReference type="CDD" id="cd09601">
    <property type="entry name" value="M1_APN-Q_like"/>
    <property type="match status" value="1"/>
</dbReference>
<evidence type="ECO:0000256" key="7">
    <source>
        <dbReference type="ARBA" id="ARBA00022692"/>
    </source>
</evidence>
<dbReference type="SUPFAM" id="SSF55486">
    <property type="entry name" value="Metalloproteases ('zincins'), catalytic domain"/>
    <property type="match status" value="1"/>
</dbReference>
<evidence type="ECO:0000256" key="8">
    <source>
        <dbReference type="ARBA" id="ARBA00022723"/>
    </source>
</evidence>
<evidence type="ECO:0000313" key="26">
    <source>
        <dbReference type="EMBL" id="KAL3388174.1"/>
    </source>
</evidence>
<evidence type="ECO:0000259" key="25">
    <source>
        <dbReference type="Pfam" id="PF17900"/>
    </source>
</evidence>
<dbReference type="GO" id="GO:0006508">
    <property type="term" value="P:proteolysis"/>
    <property type="evidence" value="ECO:0007669"/>
    <property type="project" value="UniProtKB-KW"/>
</dbReference>
<evidence type="ECO:0000256" key="6">
    <source>
        <dbReference type="ARBA" id="ARBA00022670"/>
    </source>
</evidence>
<dbReference type="Pfam" id="PF17900">
    <property type="entry name" value="Peptidase_M1_N"/>
    <property type="match status" value="1"/>
</dbReference>
<name>A0ABD2W5V3_9HYME</name>
<dbReference type="InterPro" id="IPR001930">
    <property type="entry name" value="Peptidase_M1"/>
</dbReference>
<feature type="site" description="Transition state stabilizer" evidence="20">
    <location>
        <position position="435"/>
    </location>
</feature>
<dbReference type="GO" id="GO:0005886">
    <property type="term" value="C:plasma membrane"/>
    <property type="evidence" value="ECO:0007669"/>
    <property type="project" value="UniProtKB-SubCell"/>
</dbReference>
<dbReference type="FunFam" id="1.25.50.20:FF:000001">
    <property type="entry name" value="Aminopeptidase"/>
    <property type="match status" value="1"/>
</dbReference>
<comment type="similarity">
    <text evidence="3 21">Belongs to the peptidase M1 family.</text>
</comment>
<evidence type="ECO:0000256" key="13">
    <source>
        <dbReference type="ARBA" id="ARBA00023049"/>
    </source>
</evidence>
<keyword evidence="8 19" id="KW-0479">Metal-binding</keyword>